<dbReference type="Gene3D" id="1.10.150.240">
    <property type="entry name" value="Putative phosphatase, domain 2"/>
    <property type="match status" value="1"/>
</dbReference>
<keyword evidence="6" id="KW-0547">Nucleotide-binding</keyword>
<gene>
    <name evidence="9" type="ORF">WJX72_009063</name>
</gene>
<dbReference type="SMART" id="SM00904">
    <property type="entry name" value="Flavokinase"/>
    <property type="match status" value="1"/>
</dbReference>
<keyword evidence="4" id="KW-0288">FMN</keyword>
<keyword evidence="10" id="KW-1185">Reference proteome</keyword>
<dbReference type="InterPro" id="IPR023198">
    <property type="entry name" value="PGP-like_dom2"/>
</dbReference>
<dbReference type="SUPFAM" id="SSF82114">
    <property type="entry name" value="Riboflavin kinase-like"/>
    <property type="match status" value="1"/>
</dbReference>
<dbReference type="GO" id="GO:0005524">
    <property type="term" value="F:ATP binding"/>
    <property type="evidence" value="ECO:0007669"/>
    <property type="project" value="UniProtKB-KW"/>
</dbReference>
<dbReference type="PANTHER" id="PTHR22749:SF6">
    <property type="entry name" value="RIBOFLAVIN KINASE"/>
    <property type="match status" value="1"/>
</dbReference>
<organism evidence="9 10">
    <name type="scientific">[Myrmecia] bisecta</name>
    <dbReference type="NCBI Taxonomy" id="41462"/>
    <lineage>
        <taxon>Eukaryota</taxon>
        <taxon>Viridiplantae</taxon>
        <taxon>Chlorophyta</taxon>
        <taxon>core chlorophytes</taxon>
        <taxon>Trebouxiophyceae</taxon>
        <taxon>Trebouxiales</taxon>
        <taxon>Trebouxiaceae</taxon>
        <taxon>Myrmecia</taxon>
    </lineage>
</organism>
<dbReference type="EC" id="2.7.1.26" evidence="2"/>
<dbReference type="SFLD" id="SFLDG01129">
    <property type="entry name" value="C1.5:_HAD__Beta-PGM__Phosphata"/>
    <property type="match status" value="1"/>
</dbReference>
<evidence type="ECO:0000256" key="7">
    <source>
        <dbReference type="ARBA" id="ARBA00022840"/>
    </source>
</evidence>
<evidence type="ECO:0000256" key="6">
    <source>
        <dbReference type="ARBA" id="ARBA00022741"/>
    </source>
</evidence>
<dbReference type="Gene3D" id="3.40.50.1000">
    <property type="entry name" value="HAD superfamily/HAD-like"/>
    <property type="match status" value="1"/>
</dbReference>
<keyword evidence="5" id="KW-0808">Transferase</keyword>
<dbReference type="InterPro" id="IPR041492">
    <property type="entry name" value="HAD_2"/>
</dbReference>
<dbReference type="SFLD" id="SFLDS00003">
    <property type="entry name" value="Haloacid_Dehalogenase"/>
    <property type="match status" value="1"/>
</dbReference>
<keyword evidence="3" id="KW-0285">Flavoprotein</keyword>
<dbReference type="AlphaFoldDB" id="A0AAW1QS31"/>
<dbReference type="InterPro" id="IPR023468">
    <property type="entry name" value="Riboflavin_kinase"/>
</dbReference>
<reference evidence="9 10" key="1">
    <citation type="journal article" date="2024" name="Nat. Commun.">
        <title>Phylogenomics reveals the evolutionary origins of lichenization in chlorophyte algae.</title>
        <authorList>
            <person name="Puginier C."/>
            <person name="Libourel C."/>
            <person name="Otte J."/>
            <person name="Skaloud P."/>
            <person name="Haon M."/>
            <person name="Grisel S."/>
            <person name="Petersen M."/>
            <person name="Berrin J.G."/>
            <person name="Delaux P.M."/>
            <person name="Dal Grande F."/>
            <person name="Keller J."/>
        </authorList>
    </citation>
    <scope>NUCLEOTIDE SEQUENCE [LARGE SCALE GENOMIC DNA]</scope>
    <source>
        <strain evidence="9 10">SAG 2043</strain>
    </source>
</reference>
<name>A0AAW1QS31_9CHLO</name>
<dbReference type="Proteomes" id="UP001489004">
    <property type="component" value="Unassembled WGS sequence"/>
</dbReference>
<evidence type="ECO:0000256" key="2">
    <source>
        <dbReference type="ARBA" id="ARBA00012105"/>
    </source>
</evidence>
<dbReference type="InterPro" id="IPR036412">
    <property type="entry name" value="HAD-like_sf"/>
</dbReference>
<dbReference type="Pfam" id="PF01687">
    <property type="entry name" value="Flavokinase"/>
    <property type="match status" value="1"/>
</dbReference>
<dbReference type="GO" id="GO:0009231">
    <property type="term" value="P:riboflavin biosynthetic process"/>
    <property type="evidence" value="ECO:0007669"/>
    <property type="project" value="InterPro"/>
</dbReference>
<evidence type="ECO:0000313" key="9">
    <source>
        <dbReference type="EMBL" id="KAK9824264.1"/>
    </source>
</evidence>
<dbReference type="InterPro" id="IPR023214">
    <property type="entry name" value="HAD_sf"/>
</dbReference>
<dbReference type="GO" id="GO:0008531">
    <property type="term" value="F:riboflavin kinase activity"/>
    <property type="evidence" value="ECO:0007669"/>
    <property type="project" value="UniProtKB-EC"/>
</dbReference>
<feature type="domain" description="Riboflavin kinase" evidence="8">
    <location>
        <begin position="246"/>
        <end position="372"/>
    </location>
</feature>
<dbReference type="SFLD" id="SFLDG01135">
    <property type="entry name" value="C1.5.6:_HAD__Beta-PGM__Phospha"/>
    <property type="match status" value="1"/>
</dbReference>
<accession>A0AAW1QS31</accession>
<dbReference type="FunFam" id="2.40.30.30:FF:000005">
    <property type="entry name" value="Haloacid dehalogenase-like hydrolase domain-containing protein 1A"/>
    <property type="match status" value="1"/>
</dbReference>
<dbReference type="InterPro" id="IPR015865">
    <property type="entry name" value="Riboflavin_kinase_bac/euk"/>
</dbReference>
<dbReference type="InterPro" id="IPR023465">
    <property type="entry name" value="Riboflavin_kinase_dom_sf"/>
</dbReference>
<comment type="caution">
    <text evidence="9">The sequence shown here is derived from an EMBL/GenBank/DDBJ whole genome shotgun (WGS) entry which is preliminary data.</text>
</comment>
<dbReference type="Pfam" id="PF13419">
    <property type="entry name" value="HAD_2"/>
    <property type="match status" value="1"/>
</dbReference>
<protein>
    <recommendedName>
        <fullName evidence="2">riboflavin kinase</fullName>
        <ecNumber evidence="2">2.7.1.26</ecNumber>
    </recommendedName>
</protein>
<dbReference type="Gene3D" id="2.40.30.30">
    <property type="entry name" value="Riboflavin kinase-like"/>
    <property type="match status" value="1"/>
</dbReference>
<dbReference type="EMBL" id="JALJOR010000002">
    <property type="protein sequence ID" value="KAK9824264.1"/>
    <property type="molecule type" value="Genomic_DNA"/>
</dbReference>
<evidence type="ECO:0000256" key="3">
    <source>
        <dbReference type="ARBA" id="ARBA00022630"/>
    </source>
</evidence>
<dbReference type="InterPro" id="IPR006439">
    <property type="entry name" value="HAD-SF_hydro_IA"/>
</dbReference>
<keyword evidence="7" id="KW-0067">ATP-binding</keyword>
<evidence type="ECO:0000256" key="4">
    <source>
        <dbReference type="ARBA" id="ARBA00022643"/>
    </source>
</evidence>
<evidence type="ECO:0000256" key="5">
    <source>
        <dbReference type="ARBA" id="ARBA00022679"/>
    </source>
</evidence>
<evidence type="ECO:0000313" key="10">
    <source>
        <dbReference type="Proteomes" id="UP001489004"/>
    </source>
</evidence>
<dbReference type="SUPFAM" id="SSF56784">
    <property type="entry name" value="HAD-like"/>
    <property type="match status" value="1"/>
</dbReference>
<evidence type="ECO:0000259" key="8">
    <source>
        <dbReference type="SMART" id="SM00904"/>
    </source>
</evidence>
<dbReference type="PANTHER" id="PTHR22749">
    <property type="entry name" value="RIBOFLAVIN KINASE/FMN ADENYLYLTRANSFERASE"/>
    <property type="match status" value="1"/>
</dbReference>
<comment type="pathway">
    <text evidence="1">Cofactor biosynthesis; FMN biosynthesis; FMN from riboflavin (ATP route): step 1/1.</text>
</comment>
<dbReference type="GO" id="GO:0009398">
    <property type="term" value="P:FMN biosynthetic process"/>
    <property type="evidence" value="ECO:0007669"/>
    <property type="project" value="TreeGrafter"/>
</dbReference>
<sequence length="396" mass="42947">MRPVRAVIFDLDGTLLDTESLVLEVAKAVVEQHGYTLTPDAQRAGLGRTPIDAWNAVVENLQMKGVTPEQLFAESEPLLAARWHEAKLLPGAGRLLWHLHRHGVPVALATSTSRATLKRKMSGRHADLLNIFHTVNCGDENERGKPAPDCFRASAAKLQVDPAECLVIEDAPSGIAAATAAGMRVVAVPSMVTKGLQQDDCPPAQEDAGAGCCSTLSSLFDFHPEVYGLPPFDDLVARTVPVSPVWRIRGTVVKGFGRGSRELRIPTANLDRESLQGVLAEAVTGIYCGWASVGNDSAVHKMVMSIGWNPFYNNEEKTAEPWILHDFAEDFYGAELRLLVCGYIRPEANFSSLEVLIARIHEDANISRKALDESVYAQLQTDPSLKPVLTSNPAAA</sequence>
<proteinExistence type="predicted"/>
<evidence type="ECO:0000256" key="1">
    <source>
        <dbReference type="ARBA" id="ARBA00005201"/>
    </source>
</evidence>
<dbReference type="NCBIfam" id="TIGR01509">
    <property type="entry name" value="HAD-SF-IA-v3"/>
    <property type="match status" value="1"/>
</dbReference>